<keyword evidence="3" id="KW-1003">Cell membrane</keyword>
<keyword evidence="12" id="KW-1185">Reference proteome</keyword>
<evidence type="ECO:0000256" key="5">
    <source>
        <dbReference type="ARBA" id="ARBA00022692"/>
    </source>
</evidence>
<dbReference type="PANTHER" id="PTHR48062">
    <property type="entry name" value="RECEPTOR-LIKE PROTEIN 14"/>
    <property type="match status" value="1"/>
</dbReference>
<dbReference type="PANTHER" id="PTHR48062:SF52">
    <property type="entry name" value="RECEPTOR-LIKE PROTEIN 8-RELATED"/>
    <property type="match status" value="1"/>
</dbReference>
<dbReference type="InterPro" id="IPR032675">
    <property type="entry name" value="LRR_dom_sf"/>
</dbReference>
<dbReference type="InterPro" id="IPR001611">
    <property type="entry name" value="Leu-rich_rpt"/>
</dbReference>
<dbReference type="Pfam" id="PF00560">
    <property type="entry name" value="LRR_1"/>
    <property type="match status" value="2"/>
</dbReference>
<accession>A0A392T5V3</accession>
<evidence type="ECO:0000256" key="9">
    <source>
        <dbReference type="ARBA" id="ARBA00023136"/>
    </source>
</evidence>
<evidence type="ECO:0000256" key="7">
    <source>
        <dbReference type="ARBA" id="ARBA00022737"/>
    </source>
</evidence>
<name>A0A392T5V3_9FABA</name>
<organism evidence="11 12">
    <name type="scientific">Trifolium medium</name>
    <dbReference type="NCBI Taxonomy" id="97028"/>
    <lineage>
        <taxon>Eukaryota</taxon>
        <taxon>Viridiplantae</taxon>
        <taxon>Streptophyta</taxon>
        <taxon>Embryophyta</taxon>
        <taxon>Tracheophyta</taxon>
        <taxon>Spermatophyta</taxon>
        <taxon>Magnoliopsida</taxon>
        <taxon>eudicotyledons</taxon>
        <taxon>Gunneridae</taxon>
        <taxon>Pentapetalae</taxon>
        <taxon>rosids</taxon>
        <taxon>fabids</taxon>
        <taxon>Fabales</taxon>
        <taxon>Fabaceae</taxon>
        <taxon>Papilionoideae</taxon>
        <taxon>50 kb inversion clade</taxon>
        <taxon>NPAAA clade</taxon>
        <taxon>Hologalegina</taxon>
        <taxon>IRL clade</taxon>
        <taxon>Trifolieae</taxon>
        <taxon>Trifolium</taxon>
    </lineage>
</organism>
<dbReference type="GO" id="GO:0005886">
    <property type="term" value="C:plasma membrane"/>
    <property type="evidence" value="ECO:0007669"/>
    <property type="project" value="UniProtKB-SubCell"/>
</dbReference>
<evidence type="ECO:0000256" key="3">
    <source>
        <dbReference type="ARBA" id="ARBA00022475"/>
    </source>
</evidence>
<sequence>MGLLKNIGVLDISENHLSGDIPRTIGECISLEYLLLQGNAFSGTIPSSFASLK</sequence>
<dbReference type="InterPro" id="IPR051502">
    <property type="entry name" value="RLP_Defense_Trigger"/>
</dbReference>
<evidence type="ECO:0000256" key="6">
    <source>
        <dbReference type="ARBA" id="ARBA00022729"/>
    </source>
</evidence>
<keyword evidence="11" id="KW-0418">Kinase</keyword>
<feature type="non-terminal residue" evidence="11">
    <location>
        <position position="53"/>
    </location>
</feature>
<dbReference type="SUPFAM" id="SSF52058">
    <property type="entry name" value="L domain-like"/>
    <property type="match status" value="1"/>
</dbReference>
<dbReference type="AlphaFoldDB" id="A0A392T5V3"/>
<keyword evidence="9" id="KW-0472">Membrane</keyword>
<protein>
    <submittedName>
        <fullName evidence="11">Kinase-like protein</fullName>
    </submittedName>
</protein>
<keyword evidence="5" id="KW-0812">Transmembrane</keyword>
<comment type="similarity">
    <text evidence="2">Belongs to the RLP family.</text>
</comment>
<evidence type="ECO:0000256" key="8">
    <source>
        <dbReference type="ARBA" id="ARBA00022989"/>
    </source>
</evidence>
<evidence type="ECO:0000256" key="1">
    <source>
        <dbReference type="ARBA" id="ARBA00004236"/>
    </source>
</evidence>
<keyword evidence="7" id="KW-0677">Repeat</keyword>
<evidence type="ECO:0000256" key="2">
    <source>
        <dbReference type="ARBA" id="ARBA00009592"/>
    </source>
</evidence>
<dbReference type="GO" id="GO:0016301">
    <property type="term" value="F:kinase activity"/>
    <property type="evidence" value="ECO:0007669"/>
    <property type="project" value="UniProtKB-KW"/>
</dbReference>
<comment type="subcellular location">
    <subcellularLocation>
        <location evidence="1">Cell membrane</location>
    </subcellularLocation>
    <subcellularLocation>
        <location evidence="10">Endomembrane system</location>
        <topology evidence="10">Single-pass membrane protein</topology>
    </subcellularLocation>
</comment>
<keyword evidence="6" id="KW-0732">Signal</keyword>
<comment type="caution">
    <text evidence="11">The sequence shown here is derived from an EMBL/GenBank/DDBJ whole genome shotgun (WGS) entry which is preliminary data.</text>
</comment>
<dbReference type="Proteomes" id="UP000265520">
    <property type="component" value="Unassembled WGS sequence"/>
</dbReference>
<dbReference type="EMBL" id="LXQA010501546">
    <property type="protein sequence ID" value="MCI55787.1"/>
    <property type="molecule type" value="Genomic_DNA"/>
</dbReference>
<evidence type="ECO:0000256" key="10">
    <source>
        <dbReference type="ARBA" id="ARBA00037847"/>
    </source>
</evidence>
<dbReference type="GO" id="GO:0012505">
    <property type="term" value="C:endomembrane system"/>
    <property type="evidence" value="ECO:0007669"/>
    <property type="project" value="UniProtKB-SubCell"/>
</dbReference>
<evidence type="ECO:0000313" key="11">
    <source>
        <dbReference type="EMBL" id="MCI55787.1"/>
    </source>
</evidence>
<keyword evidence="4" id="KW-0433">Leucine-rich repeat</keyword>
<evidence type="ECO:0000256" key="4">
    <source>
        <dbReference type="ARBA" id="ARBA00022614"/>
    </source>
</evidence>
<proteinExistence type="inferred from homology"/>
<reference evidence="11 12" key="1">
    <citation type="journal article" date="2018" name="Front. Plant Sci.">
        <title>Red Clover (Trifolium pratense) and Zigzag Clover (T. medium) - A Picture of Genomic Similarities and Differences.</title>
        <authorList>
            <person name="Dluhosova J."/>
            <person name="Istvanek J."/>
            <person name="Nedelnik J."/>
            <person name="Repkova J."/>
        </authorList>
    </citation>
    <scope>NUCLEOTIDE SEQUENCE [LARGE SCALE GENOMIC DNA]</scope>
    <source>
        <strain evidence="12">cv. 10/8</strain>
        <tissue evidence="11">Leaf</tissue>
    </source>
</reference>
<dbReference type="Gene3D" id="3.80.10.10">
    <property type="entry name" value="Ribonuclease Inhibitor"/>
    <property type="match status" value="1"/>
</dbReference>
<keyword evidence="8" id="KW-1133">Transmembrane helix</keyword>
<evidence type="ECO:0000313" key="12">
    <source>
        <dbReference type="Proteomes" id="UP000265520"/>
    </source>
</evidence>
<keyword evidence="11" id="KW-0808">Transferase</keyword>